<feature type="domain" description="Retrotransposon Copia-like N-terminal" evidence="2">
    <location>
        <begin position="6"/>
        <end position="53"/>
    </location>
</feature>
<dbReference type="EMBL" id="CM003604">
    <property type="protein sequence ID" value="KYP72482.1"/>
    <property type="molecule type" value="Genomic_DNA"/>
</dbReference>
<reference evidence="3 4" key="1">
    <citation type="journal article" date="2012" name="Nat. Biotechnol.">
        <title>Draft genome sequence of pigeonpea (Cajanus cajan), an orphan legume crop of resource-poor farmers.</title>
        <authorList>
            <person name="Varshney R.K."/>
            <person name="Chen W."/>
            <person name="Li Y."/>
            <person name="Bharti A.K."/>
            <person name="Saxena R.K."/>
            <person name="Schlueter J.A."/>
            <person name="Donoghue M.T."/>
            <person name="Azam S."/>
            <person name="Fan G."/>
            <person name="Whaley A.M."/>
            <person name="Farmer A.D."/>
            <person name="Sheridan J."/>
            <person name="Iwata A."/>
            <person name="Tuteja R."/>
            <person name="Penmetsa R.V."/>
            <person name="Wu W."/>
            <person name="Upadhyaya H.D."/>
            <person name="Yang S.P."/>
            <person name="Shah T."/>
            <person name="Saxena K.B."/>
            <person name="Michael T."/>
            <person name="McCombie W.R."/>
            <person name="Yang B."/>
            <person name="Zhang G."/>
            <person name="Yang H."/>
            <person name="Wang J."/>
            <person name="Spillane C."/>
            <person name="Cook D.R."/>
            <person name="May G.D."/>
            <person name="Xu X."/>
            <person name="Jackson S.A."/>
        </authorList>
    </citation>
    <scope>NUCLEOTIDE SEQUENCE [LARGE SCALE GENOMIC DNA]</scope>
    <source>
        <strain evidence="4">cv. Asha</strain>
    </source>
</reference>
<name>A0A151TZI1_CAJCA</name>
<evidence type="ECO:0000313" key="4">
    <source>
        <dbReference type="Proteomes" id="UP000075243"/>
    </source>
</evidence>
<protein>
    <submittedName>
        <fullName evidence="3">Retrovirus-related Pol polyprotein from transposon TNT 1-94</fullName>
    </submittedName>
</protein>
<evidence type="ECO:0000259" key="1">
    <source>
        <dbReference type="Pfam" id="PF07727"/>
    </source>
</evidence>
<accession>A0A151TZI1</accession>
<evidence type="ECO:0000313" key="3">
    <source>
        <dbReference type="EMBL" id="KYP72482.1"/>
    </source>
</evidence>
<dbReference type="PANTHER" id="PTHR37610">
    <property type="entry name" value="CCHC-TYPE DOMAIN-CONTAINING PROTEIN"/>
    <property type="match status" value="1"/>
</dbReference>
<dbReference type="AlphaFoldDB" id="A0A151TZI1"/>
<organism evidence="3 4">
    <name type="scientific">Cajanus cajan</name>
    <name type="common">Pigeon pea</name>
    <name type="synonym">Cajanus indicus</name>
    <dbReference type="NCBI Taxonomy" id="3821"/>
    <lineage>
        <taxon>Eukaryota</taxon>
        <taxon>Viridiplantae</taxon>
        <taxon>Streptophyta</taxon>
        <taxon>Embryophyta</taxon>
        <taxon>Tracheophyta</taxon>
        <taxon>Spermatophyta</taxon>
        <taxon>Magnoliopsida</taxon>
        <taxon>eudicotyledons</taxon>
        <taxon>Gunneridae</taxon>
        <taxon>Pentapetalae</taxon>
        <taxon>rosids</taxon>
        <taxon>fabids</taxon>
        <taxon>Fabales</taxon>
        <taxon>Fabaceae</taxon>
        <taxon>Papilionoideae</taxon>
        <taxon>50 kb inversion clade</taxon>
        <taxon>NPAAA clade</taxon>
        <taxon>indigoferoid/millettioid clade</taxon>
        <taxon>Phaseoleae</taxon>
        <taxon>Cajanus</taxon>
    </lineage>
</organism>
<proteinExistence type="predicted"/>
<evidence type="ECO:0000259" key="2">
    <source>
        <dbReference type="Pfam" id="PF14244"/>
    </source>
</evidence>
<dbReference type="Pfam" id="PF14244">
    <property type="entry name" value="Retrotran_gag_3"/>
    <property type="match status" value="1"/>
</dbReference>
<dbReference type="PANTHER" id="PTHR37610:SF55">
    <property type="entry name" value="RETROTRANSPOSON COPIA-LIKE N-TERMINAL DOMAIN-CONTAINING PROTEIN"/>
    <property type="match status" value="1"/>
</dbReference>
<feature type="domain" description="Reverse transcriptase Ty1/copia-type" evidence="1">
    <location>
        <begin position="285"/>
        <end position="467"/>
    </location>
</feature>
<dbReference type="Proteomes" id="UP000075243">
    <property type="component" value="Chromosome 2"/>
</dbReference>
<sequence length="470" mass="54142">SPYYLHPSENPATALVSPLLEPTNYNSWNRSMLTALSAKNKVELVDGTITQPAPDHVLFSVWKRCNNMVVSWLVHLVSISIRQSILWMDNAIDIWKDLKRDLLRISNLQQELASIRQGDANITDYFTKLRMIWDELESYRPDPFCTCDVKCSCNALTDVMLRKMQDRIMQFLRGLNDQYHNVRSNILMMDPLPSIAKVFSYVVQQERQFTNSDIVGNLNAINAASYLSSRTNYSYFSLKSLPQNRRELSLLSSLQRFSNLPWFLKLLPQAKEEEHQSPHLVPSSNHTWILTDLPSNKSDIGCRWVYKVKYRAYGFVERYKARVVAKGYTQIEGQDYLDTFSPVAKTTTIRLLLALAVVHNWHLKQLDVNNAFLHGDLHEEVYMRLPPGMTSSKPGQVCKLQRSIYGLKQASRQWYAKFSSFLISHGYRQSISDYSLFLKRNKDSFTALLVYVDDIVLSGNDLVEITSITA</sequence>
<keyword evidence="4" id="KW-1185">Reference proteome</keyword>
<gene>
    <name evidence="3" type="ORF">KK1_005071</name>
</gene>
<dbReference type="InterPro" id="IPR029472">
    <property type="entry name" value="Copia-like_N"/>
</dbReference>
<dbReference type="SUPFAM" id="SSF56672">
    <property type="entry name" value="DNA/RNA polymerases"/>
    <property type="match status" value="1"/>
</dbReference>
<feature type="non-terminal residue" evidence="3">
    <location>
        <position position="1"/>
    </location>
</feature>
<dbReference type="InterPro" id="IPR013103">
    <property type="entry name" value="RVT_2"/>
</dbReference>
<dbReference type="Gramene" id="C.cajan_04950.t">
    <property type="protein sequence ID" value="C.cajan_04950.t"/>
    <property type="gene ID" value="C.cajan_04950"/>
</dbReference>
<dbReference type="InterPro" id="IPR043502">
    <property type="entry name" value="DNA/RNA_pol_sf"/>
</dbReference>
<dbReference type="OMA" id="ESTANIW"/>
<dbReference type="Pfam" id="PF07727">
    <property type="entry name" value="RVT_2"/>
    <property type="match status" value="1"/>
</dbReference>